<evidence type="ECO:0000256" key="3">
    <source>
        <dbReference type="ARBA" id="ARBA00007379"/>
    </source>
</evidence>
<dbReference type="RefSeq" id="WP_208390437.1">
    <property type="nucleotide sequence ID" value="NZ_BAAAOO010000002.1"/>
</dbReference>
<keyword evidence="6 12" id="KW-1003">Cell membrane</keyword>
<gene>
    <name evidence="16" type="ORF">FB473_000957</name>
</gene>
<feature type="transmembrane region" description="Helical" evidence="13">
    <location>
        <begin position="222"/>
        <end position="255"/>
    </location>
</feature>
<feature type="domain" description="FtsX extracellular" evidence="15">
    <location>
        <begin position="54"/>
        <end position="161"/>
    </location>
</feature>
<evidence type="ECO:0000256" key="2">
    <source>
        <dbReference type="ARBA" id="ARBA00004651"/>
    </source>
</evidence>
<dbReference type="NCBIfam" id="NF038346">
    <property type="entry name" value="FtsX_actino"/>
    <property type="match status" value="1"/>
</dbReference>
<evidence type="ECO:0000256" key="6">
    <source>
        <dbReference type="ARBA" id="ARBA00022475"/>
    </source>
</evidence>
<dbReference type="PIRSF" id="PIRSF003097">
    <property type="entry name" value="FtsX"/>
    <property type="match status" value="1"/>
</dbReference>
<dbReference type="PANTHER" id="PTHR47755">
    <property type="entry name" value="CELL DIVISION PROTEIN FTSX"/>
    <property type="match status" value="1"/>
</dbReference>
<name>A0ABX0SD45_9ACTN</name>
<dbReference type="Pfam" id="PF02687">
    <property type="entry name" value="FtsX"/>
    <property type="match status" value="1"/>
</dbReference>
<dbReference type="InterPro" id="IPR003838">
    <property type="entry name" value="ABC3_permease_C"/>
</dbReference>
<comment type="similarity">
    <text evidence="3 12">Belongs to the ABC-4 integral membrane protein family. FtsX subfamily.</text>
</comment>
<comment type="caution">
    <text evidence="16">The sequence shown here is derived from an EMBL/GenBank/DDBJ whole genome shotgun (WGS) entry which is preliminary data.</text>
</comment>
<evidence type="ECO:0000259" key="15">
    <source>
        <dbReference type="Pfam" id="PF18075"/>
    </source>
</evidence>
<protein>
    <recommendedName>
        <fullName evidence="5 12">Cell division protein FtsX</fullName>
    </recommendedName>
</protein>
<feature type="domain" description="ABC3 transporter permease C-terminal" evidence="14">
    <location>
        <begin position="185"/>
        <end position="299"/>
    </location>
</feature>
<dbReference type="PANTHER" id="PTHR47755:SF1">
    <property type="entry name" value="CELL DIVISION PROTEIN FTSX"/>
    <property type="match status" value="1"/>
</dbReference>
<evidence type="ECO:0000256" key="5">
    <source>
        <dbReference type="ARBA" id="ARBA00021907"/>
    </source>
</evidence>
<comment type="subunit">
    <text evidence="4">Forms a membrane-associated complex with FtsE.</text>
</comment>
<evidence type="ECO:0000256" key="8">
    <source>
        <dbReference type="ARBA" id="ARBA00022692"/>
    </source>
</evidence>
<keyword evidence="7 12" id="KW-0132">Cell division</keyword>
<evidence type="ECO:0000256" key="1">
    <source>
        <dbReference type="ARBA" id="ARBA00003552"/>
    </source>
</evidence>
<evidence type="ECO:0000256" key="11">
    <source>
        <dbReference type="ARBA" id="ARBA00023306"/>
    </source>
</evidence>
<organism evidence="16 17">
    <name type="scientific">Brooklawnia cerclae</name>
    <dbReference type="NCBI Taxonomy" id="349934"/>
    <lineage>
        <taxon>Bacteria</taxon>
        <taxon>Bacillati</taxon>
        <taxon>Actinomycetota</taxon>
        <taxon>Actinomycetes</taxon>
        <taxon>Propionibacteriales</taxon>
        <taxon>Propionibacteriaceae</taxon>
        <taxon>Brooklawnia</taxon>
    </lineage>
</organism>
<feature type="transmembrane region" description="Helical" evidence="13">
    <location>
        <begin position="178"/>
        <end position="201"/>
    </location>
</feature>
<keyword evidence="8 13" id="KW-0812">Transmembrane</keyword>
<evidence type="ECO:0000313" key="16">
    <source>
        <dbReference type="EMBL" id="NIH56312.1"/>
    </source>
</evidence>
<evidence type="ECO:0000256" key="13">
    <source>
        <dbReference type="SAM" id="Phobius"/>
    </source>
</evidence>
<dbReference type="Gene3D" id="3.30.70.3040">
    <property type="match status" value="1"/>
</dbReference>
<dbReference type="Pfam" id="PF18075">
    <property type="entry name" value="FtsX_ECD"/>
    <property type="match status" value="1"/>
</dbReference>
<dbReference type="Proteomes" id="UP000749311">
    <property type="component" value="Unassembled WGS sequence"/>
</dbReference>
<keyword evidence="11 12" id="KW-0131">Cell cycle</keyword>
<feature type="transmembrane region" description="Helical" evidence="13">
    <location>
        <begin position="20"/>
        <end position="40"/>
    </location>
</feature>
<feature type="transmembrane region" description="Helical" evidence="13">
    <location>
        <begin position="275"/>
        <end position="296"/>
    </location>
</feature>
<sequence length="304" mass="33922">MRHTFRETWSGLKRNASMTIAVIVTMTVSLTLFGLSVMTFQEVDRVKGRWYDRIEISVFLCTEDSAGTSQSGTCEPGEGTSDVQRENIQTRLEQNVDVQEVFYESKQEAYDDYRRTYADSPLLDSLTVDQMQDSFRVKLKDPENYQGVVAEAQSLPGVQNVLDLHEVLDPIFSVLNGLQWGTMGMSVLLLVAAMLQIGNTIRMSAFTRRREIGIMRLVGASNVYIMLPFLLESLFAGLISAALSGAALLGTYFFLIDRNAKVSIQALPWITWSNAWLAVGAVAIVAVVLSIVPTLITTRRYLRV</sequence>
<proteinExistence type="inferred from homology"/>
<dbReference type="GO" id="GO:0051301">
    <property type="term" value="P:cell division"/>
    <property type="evidence" value="ECO:0007669"/>
    <property type="project" value="UniProtKB-KW"/>
</dbReference>
<keyword evidence="10 12" id="KW-0472">Membrane</keyword>
<dbReference type="InterPro" id="IPR047929">
    <property type="entry name" value="FtsX_actino"/>
</dbReference>
<dbReference type="InterPro" id="IPR040690">
    <property type="entry name" value="FtsX_ECD"/>
</dbReference>
<evidence type="ECO:0000256" key="9">
    <source>
        <dbReference type="ARBA" id="ARBA00022989"/>
    </source>
</evidence>
<dbReference type="InterPro" id="IPR004513">
    <property type="entry name" value="FtsX"/>
</dbReference>
<keyword evidence="9 13" id="KW-1133">Transmembrane helix</keyword>
<comment type="function">
    <text evidence="1">Part of the ABC transporter FtsEX involved in cellular division.</text>
</comment>
<dbReference type="EMBL" id="JAAMOZ010000001">
    <property type="protein sequence ID" value="NIH56312.1"/>
    <property type="molecule type" value="Genomic_DNA"/>
</dbReference>
<evidence type="ECO:0000256" key="12">
    <source>
        <dbReference type="PIRNR" id="PIRNR003097"/>
    </source>
</evidence>
<accession>A0ABX0SD45</accession>
<evidence type="ECO:0000256" key="7">
    <source>
        <dbReference type="ARBA" id="ARBA00022618"/>
    </source>
</evidence>
<evidence type="ECO:0000313" key="17">
    <source>
        <dbReference type="Proteomes" id="UP000749311"/>
    </source>
</evidence>
<evidence type="ECO:0000256" key="10">
    <source>
        <dbReference type="ARBA" id="ARBA00023136"/>
    </source>
</evidence>
<evidence type="ECO:0000259" key="14">
    <source>
        <dbReference type="Pfam" id="PF02687"/>
    </source>
</evidence>
<evidence type="ECO:0000256" key="4">
    <source>
        <dbReference type="ARBA" id="ARBA00011160"/>
    </source>
</evidence>
<comment type="subcellular location">
    <subcellularLocation>
        <location evidence="2">Cell membrane</location>
        <topology evidence="2">Multi-pass membrane protein</topology>
    </subcellularLocation>
</comment>
<reference evidence="16 17" key="1">
    <citation type="submission" date="2020-02" db="EMBL/GenBank/DDBJ databases">
        <title>Sequencing the genomes of 1000 actinobacteria strains.</title>
        <authorList>
            <person name="Klenk H.-P."/>
        </authorList>
    </citation>
    <scope>NUCLEOTIDE SEQUENCE [LARGE SCALE GENOMIC DNA]</scope>
    <source>
        <strain evidence="16 17">DSM 19609</strain>
    </source>
</reference>
<keyword evidence="17" id="KW-1185">Reference proteome</keyword>